<sequence>MRLDLHMHSTYSDGSDTLESLFEMAKEKGLTHISVVDHDTTSHVRPAKRLAEKFGITFISGIEISAYDFKRNRKVHILGYDFRDETPNIDELCKPQLQRRHLHSLWQLEQIQRAGIKVTLDHVMRYVTDGGILYKQHIMNALIDAPYTSVDYKTLYQSLFKGGGVASGDIRYVDAFKAVKAIYADGGYAVVAHPGQLDSFDITEELVSVGLSGIEKIHPDHDMEQVSRIVKIANKHNLFLTGGSDYHGRYGAILEPDQYILQNPMKIPFIN</sequence>
<dbReference type="PANTHER" id="PTHR42924">
    <property type="entry name" value="EXONUCLEASE"/>
    <property type="match status" value="1"/>
</dbReference>
<dbReference type="Proteomes" id="UP000030595">
    <property type="component" value="Unassembled WGS sequence"/>
</dbReference>
<protein>
    <submittedName>
        <fullName evidence="2">Phosphoesterase</fullName>
    </submittedName>
</protein>
<dbReference type="OrthoDB" id="9804333at2"/>
<dbReference type="SMART" id="SM00481">
    <property type="entry name" value="POLIIIAc"/>
    <property type="match status" value="1"/>
</dbReference>
<accession>A0A0A3IY03</accession>
<keyword evidence="3" id="KW-1185">Reference proteome</keyword>
<dbReference type="AlphaFoldDB" id="A0A0A3IY03"/>
<gene>
    <name evidence="2" type="ORF">CD30_16110</name>
</gene>
<dbReference type="Gene3D" id="1.10.150.650">
    <property type="match status" value="1"/>
</dbReference>
<proteinExistence type="predicted"/>
<name>A0A0A3IY03_9BACL</name>
<dbReference type="Gene3D" id="3.20.20.140">
    <property type="entry name" value="Metal-dependent hydrolases"/>
    <property type="match status" value="1"/>
</dbReference>
<evidence type="ECO:0000259" key="1">
    <source>
        <dbReference type="SMART" id="SM00481"/>
    </source>
</evidence>
<feature type="domain" description="Polymerase/histidinol phosphatase N-terminal" evidence="1">
    <location>
        <begin position="3"/>
        <end position="68"/>
    </location>
</feature>
<dbReference type="InterPro" id="IPR003141">
    <property type="entry name" value="Pol/His_phosphatase_N"/>
</dbReference>
<comment type="caution">
    <text evidence="2">The sequence shown here is derived from an EMBL/GenBank/DDBJ whole genome shotgun (WGS) entry which is preliminary data.</text>
</comment>
<dbReference type="InterPro" id="IPR004013">
    <property type="entry name" value="PHP_dom"/>
</dbReference>
<evidence type="ECO:0000313" key="3">
    <source>
        <dbReference type="Proteomes" id="UP000030595"/>
    </source>
</evidence>
<dbReference type="RefSeq" id="WP_036178772.1">
    <property type="nucleotide sequence ID" value="NZ_AVCZ01000039.1"/>
</dbReference>
<dbReference type="GO" id="GO:0035312">
    <property type="term" value="F:5'-3' DNA exonuclease activity"/>
    <property type="evidence" value="ECO:0007669"/>
    <property type="project" value="TreeGrafter"/>
</dbReference>
<reference evidence="2 3" key="1">
    <citation type="submission" date="2014-02" db="EMBL/GenBank/DDBJ databases">
        <title>Draft genome sequence of Lysinibacillus massiliensis CCUG 49529.</title>
        <authorList>
            <person name="Zhang F."/>
            <person name="Wang G."/>
            <person name="Zhang L."/>
        </authorList>
    </citation>
    <scope>NUCLEOTIDE SEQUENCE [LARGE SCALE GENOMIC DNA]</scope>
    <source>
        <strain evidence="2 3">CCUG 49529</strain>
    </source>
</reference>
<dbReference type="EMBL" id="JPVQ01000039">
    <property type="protein sequence ID" value="KGR89611.1"/>
    <property type="molecule type" value="Genomic_DNA"/>
</dbReference>
<dbReference type="InterPro" id="IPR016195">
    <property type="entry name" value="Pol/histidinol_Pase-like"/>
</dbReference>
<organism evidence="2 3">
    <name type="scientific">Ureibacillus massiliensis 4400831 = CIP 108448 = CCUG 49529</name>
    <dbReference type="NCBI Taxonomy" id="1211035"/>
    <lineage>
        <taxon>Bacteria</taxon>
        <taxon>Bacillati</taxon>
        <taxon>Bacillota</taxon>
        <taxon>Bacilli</taxon>
        <taxon>Bacillales</taxon>
        <taxon>Caryophanaceae</taxon>
        <taxon>Ureibacillus</taxon>
    </lineage>
</organism>
<dbReference type="eggNOG" id="COG0613">
    <property type="taxonomic scope" value="Bacteria"/>
</dbReference>
<dbReference type="Pfam" id="PF02811">
    <property type="entry name" value="PHP"/>
    <property type="match status" value="1"/>
</dbReference>
<dbReference type="PANTHER" id="PTHR42924:SF3">
    <property type="entry name" value="POLYMERASE_HISTIDINOL PHOSPHATASE N-TERMINAL DOMAIN-CONTAINING PROTEIN"/>
    <property type="match status" value="1"/>
</dbReference>
<dbReference type="GO" id="GO:0004534">
    <property type="term" value="F:5'-3' RNA exonuclease activity"/>
    <property type="evidence" value="ECO:0007669"/>
    <property type="project" value="TreeGrafter"/>
</dbReference>
<evidence type="ECO:0000313" key="2">
    <source>
        <dbReference type="EMBL" id="KGR89611.1"/>
    </source>
</evidence>
<dbReference type="InterPro" id="IPR052018">
    <property type="entry name" value="PHP_domain"/>
</dbReference>
<dbReference type="CDD" id="cd07438">
    <property type="entry name" value="PHP_HisPPase_AMP"/>
    <property type="match status" value="1"/>
</dbReference>
<dbReference type="SUPFAM" id="SSF89550">
    <property type="entry name" value="PHP domain-like"/>
    <property type="match status" value="1"/>
</dbReference>